<evidence type="ECO:0000313" key="2">
    <source>
        <dbReference type="Proteomes" id="UP000828048"/>
    </source>
</evidence>
<evidence type="ECO:0000313" key="1">
    <source>
        <dbReference type="EMBL" id="KAH7844688.1"/>
    </source>
</evidence>
<name>A0ACB7XV69_9ERIC</name>
<organism evidence="1 2">
    <name type="scientific">Vaccinium darrowii</name>
    <dbReference type="NCBI Taxonomy" id="229202"/>
    <lineage>
        <taxon>Eukaryota</taxon>
        <taxon>Viridiplantae</taxon>
        <taxon>Streptophyta</taxon>
        <taxon>Embryophyta</taxon>
        <taxon>Tracheophyta</taxon>
        <taxon>Spermatophyta</taxon>
        <taxon>Magnoliopsida</taxon>
        <taxon>eudicotyledons</taxon>
        <taxon>Gunneridae</taxon>
        <taxon>Pentapetalae</taxon>
        <taxon>asterids</taxon>
        <taxon>Ericales</taxon>
        <taxon>Ericaceae</taxon>
        <taxon>Vaccinioideae</taxon>
        <taxon>Vaccinieae</taxon>
        <taxon>Vaccinium</taxon>
    </lineage>
</organism>
<comment type="caution">
    <text evidence="1">The sequence shown here is derived from an EMBL/GenBank/DDBJ whole genome shotgun (WGS) entry which is preliminary data.</text>
</comment>
<dbReference type="Proteomes" id="UP000828048">
    <property type="component" value="Chromosome 1"/>
</dbReference>
<protein>
    <submittedName>
        <fullName evidence="1">Uncharacterized protein</fullName>
    </submittedName>
</protein>
<reference evidence="1 2" key="1">
    <citation type="journal article" date="2021" name="Hortic Res">
        <title>High-quality reference genome and annotation aids understanding of berry development for evergreen blueberry (Vaccinium darrowii).</title>
        <authorList>
            <person name="Yu J."/>
            <person name="Hulse-Kemp A.M."/>
            <person name="Babiker E."/>
            <person name="Staton M."/>
        </authorList>
    </citation>
    <scope>NUCLEOTIDE SEQUENCE [LARGE SCALE GENOMIC DNA]</scope>
    <source>
        <strain evidence="2">cv. NJ 8807/NJ 8810</strain>
        <tissue evidence="1">Young leaf</tissue>
    </source>
</reference>
<sequence length="379" mass="42698">MVVTSNTGEEVQALLKPEYDRNSELKAFDDSKAGVKGLVDAGVTKIPCIFILDKNQLNDISTTSSSASLLTVPIIDFQGLDRSSAQRAAIIEKVRDACEKWGFFQVVNHGIPGHVMDDMIEGNRRFHEQDTEVKKKFYSRDLTRKFIYNSNFNLYQVSAAKWRDTFSCIMAPQTPDPQELPVICRDILTEYSKHVMRLGLVLFELLSEALGLNPNHLKDMDCAEGLFVLGQYYPACPEPDLTLGAGNHTDNGFFTILLQDQMGGLQILHENQWVDVPPLPGALVVNIADLLQLITNDKFKSANHRVLAKNVGPRISVASFFRTHFREGVTTRVYGPVKELLSEENPPVYRETTIKEFITHYYQKGLDETSSLPHFKLCK</sequence>
<dbReference type="EMBL" id="CM037151">
    <property type="protein sequence ID" value="KAH7844688.1"/>
    <property type="molecule type" value="Genomic_DNA"/>
</dbReference>
<gene>
    <name evidence="1" type="ORF">Vadar_030666</name>
</gene>
<keyword evidence="2" id="KW-1185">Reference proteome</keyword>
<accession>A0ACB7XV69</accession>
<proteinExistence type="predicted"/>